<dbReference type="Gene3D" id="3.40.50.300">
    <property type="entry name" value="P-loop containing nucleotide triphosphate hydrolases"/>
    <property type="match status" value="1"/>
</dbReference>
<dbReference type="SUPFAM" id="SSF46689">
    <property type="entry name" value="Homeodomain-like"/>
    <property type="match status" value="1"/>
</dbReference>
<organism evidence="8">
    <name type="scientific">Schlesneria paludicola</name>
    <dbReference type="NCBI Taxonomy" id="360056"/>
    <lineage>
        <taxon>Bacteria</taxon>
        <taxon>Pseudomonadati</taxon>
        <taxon>Planctomycetota</taxon>
        <taxon>Planctomycetia</taxon>
        <taxon>Planctomycetales</taxon>
        <taxon>Planctomycetaceae</taxon>
        <taxon>Schlesneria</taxon>
    </lineage>
</organism>
<dbReference type="Pfam" id="PF25601">
    <property type="entry name" value="AAA_lid_14"/>
    <property type="match status" value="1"/>
</dbReference>
<dbReference type="PROSITE" id="PS50045">
    <property type="entry name" value="SIGMA54_INTERACT_4"/>
    <property type="match status" value="1"/>
</dbReference>
<dbReference type="GO" id="GO:0005524">
    <property type="term" value="F:ATP binding"/>
    <property type="evidence" value="ECO:0007669"/>
    <property type="project" value="UniProtKB-KW"/>
</dbReference>
<evidence type="ECO:0000256" key="6">
    <source>
        <dbReference type="SAM" id="MobiDB-lite"/>
    </source>
</evidence>
<feature type="compositionally biased region" description="Polar residues" evidence="6">
    <location>
        <begin position="479"/>
        <end position="489"/>
    </location>
</feature>
<dbReference type="AlphaFoldDB" id="A0A7C4LKV3"/>
<dbReference type="InterPro" id="IPR002078">
    <property type="entry name" value="Sigma_54_int"/>
</dbReference>
<sequence length="489" mass="53215">MTQAHPDIIPFPVRAPAHATEGAVPVLIVSGDLEWLHRLAGDVQATGRAARTAASLEAAVQWLQANPPEVCVIGPLPAGATVEQLLEACQQKGSTTQFLRRDGHAAPQHTGPAAANGPTVDLLPEPCAPDVLALALHAAEQRARLLAENRRLRRQLANRNLREMAGQSAAMQALRHQIQYLAEQAGPVLLTGERGTGIDQVAQAIHDASKRSHRPFVAVDCSVHSAETLEAELFGAPPPAGTARQPGRLEQADGGTLLLENVHCIALPLQRRLAAVLADQRFEIERTGERIRFDVRVVLGTEVDLDELMQRGLFRPELLRDIGEHRLVVPTLRSRPEDIAPLVEFYLRKVAAREGKPPRSLTLDALHLLQSYHWPGNLAELEHVIERACALDAGRKLTVPMLSPWLATSAADDAPAGLTLAEMERRLIETTFTRFAGNREKTAKALQIGIRTLSGKLREYGYPPRGGPGSNIRPWTPTGYDTPTEQKAA</sequence>
<keyword evidence="4" id="KW-0804">Transcription</keyword>
<feature type="coiled-coil region" evidence="5">
    <location>
        <begin position="135"/>
        <end position="162"/>
    </location>
</feature>
<reference evidence="8" key="1">
    <citation type="journal article" date="2020" name="mSystems">
        <title>Genome- and Community-Level Interaction Insights into Carbon Utilization and Element Cycling Functions of Hydrothermarchaeota in Hydrothermal Sediment.</title>
        <authorList>
            <person name="Zhou Z."/>
            <person name="Liu Y."/>
            <person name="Xu W."/>
            <person name="Pan J."/>
            <person name="Luo Z.H."/>
            <person name="Li M."/>
        </authorList>
    </citation>
    <scope>NUCLEOTIDE SEQUENCE [LARGE SCALE GENOMIC DNA]</scope>
    <source>
        <strain evidence="8">SpSt-508</strain>
    </source>
</reference>
<dbReference type="InterPro" id="IPR058031">
    <property type="entry name" value="AAA_lid_NorR"/>
</dbReference>
<dbReference type="Gene3D" id="1.10.10.60">
    <property type="entry name" value="Homeodomain-like"/>
    <property type="match status" value="1"/>
</dbReference>
<keyword evidence="5" id="KW-0175">Coiled coil</keyword>
<evidence type="ECO:0000256" key="3">
    <source>
        <dbReference type="ARBA" id="ARBA00023015"/>
    </source>
</evidence>
<name>A0A7C4LKV3_9PLAN</name>
<dbReference type="GO" id="GO:0006355">
    <property type="term" value="P:regulation of DNA-templated transcription"/>
    <property type="evidence" value="ECO:0007669"/>
    <property type="project" value="InterPro"/>
</dbReference>
<keyword evidence="2" id="KW-0067">ATP-binding</keyword>
<dbReference type="PANTHER" id="PTHR32071">
    <property type="entry name" value="TRANSCRIPTIONAL REGULATORY PROTEIN"/>
    <property type="match status" value="1"/>
</dbReference>
<dbReference type="Gene3D" id="1.10.8.60">
    <property type="match status" value="1"/>
</dbReference>
<evidence type="ECO:0000256" key="5">
    <source>
        <dbReference type="SAM" id="Coils"/>
    </source>
</evidence>
<evidence type="ECO:0000313" key="8">
    <source>
        <dbReference type="EMBL" id="HGT39174.1"/>
    </source>
</evidence>
<dbReference type="Pfam" id="PF00158">
    <property type="entry name" value="Sigma54_activat"/>
    <property type="match status" value="1"/>
</dbReference>
<comment type="caution">
    <text evidence="8">The sequence shown here is derived from an EMBL/GenBank/DDBJ whole genome shotgun (WGS) entry which is preliminary data.</text>
</comment>
<dbReference type="InterPro" id="IPR009057">
    <property type="entry name" value="Homeodomain-like_sf"/>
</dbReference>
<dbReference type="InterPro" id="IPR011006">
    <property type="entry name" value="CheY-like_superfamily"/>
</dbReference>
<accession>A0A7C4LKV3</accession>
<dbReference type="CDD" id="cd00009">
    <property type="entry name" value="AAA"/>
    <property type="match status" value="1"/>
</dbReference>
<protein>
    <submittedName>
        <fullName evidence="8">Sigma-54-dependent Fis family transcriptional regulator</fullName>
    </submittedName>
</protein>
<evidence type="ECO:0000259" key="7">
    <source>
        <dbReference type="PROSITE" id="PS50045"/>
    </source>
</evidence>
<dbReference type="EMBL" id="DSVQ01000012">
    <property type="protein sequence ID" value="HGT39174.1"/>
    <property type="molecule type" value="Genomic_DNA"/>
</dbReference>
<feature type="domain" description="Sigma-54 factor interaction" evidence="7">
    <location>
        <begin position="164"/>
        <end position="390"/>
    </location>
</feature>
<dbReference type="GO" id="GO:0043565">
    <property type="term" value="F:sequence-specific DNA binding"/>
    <property type="evidence" value="ECO:0007669"/>
    <property type="project" value="InterPro"/>
</dbReference>
<evidence type="ECO:0000256" key="1">
    <source>
        <dbReference type="ARBA" id="ARBA00022741"/>
    </source>
</evidence>
<keyword evidence="3" id="KW-0805">Transcription regulation</keyword>
<evidence type="ECO:0000256" key="4">
    <source>
        <dbReference type="ARBA" id="ARBA00023163"/>
    </source>
</evidence>
<keyword evidence="1" id="KW-0547">Nucleotide-binding</keyword>
<dbReference type="SUPFAM" id="SSF52540">
    <property type="entry name" value="P-loop containing nucleoside triphosphate hydrolases"/>
    <property type="match status" value="1"/>
</dbReference>
<proteinExistence type="predicted"/>
<dbReference type="InterPro" id="IPR027417">
    <property type="entry name" value="P-loop_NTPase"/>
</dbReference>
<evidence type="ECO:0000256" key="2">
    <source>
        <dbReference type="ARBA" id="ARBA00022840"/>
    </source>
</evidence>
<gene>
    <name evidence="8" type="ORF">ENS64_07925</name>
</gene>
<dbReference type="SUPFAM" id="SSF52172">
    <property type="entry name" value="CheY-like"/>
    <property type="match status" value="1"/>
</dbReference>
<dbReference type="InterPro" id="IPR002197">
    <property type="entry name" value="HTH_Fis"/>
</dbReference>
<dbReference type="Pfam" id="PF02954">
    <property type="entry name" value="HTH_8"/>
    <property type="match status" value="1"/>
</dbReference>
<feature type="region of interest" description="Disordered" evidence="6">
    <location>
        <begin position="462"/>
        <end position="489"/>
    </location>
</feature>